<evidence type="ECO:0000313" key="11">
    <source>
        <dbReference type="Proteomes" id="UP000243723"/>
    </source>
</evidence>
<comment type="subcellular location">
    <subcellularLocation>
        <location evidence="1 8">Nucleus</location>
    </subcellularLocation>
</comment>
<evidence type="ECO:0000313" key="10">
    <source>
        <dbReference type="EMBL" id="PSK58751.1"/>
    </source>
</evidence>
<dbReference type="Proteomes" id="UP000243723">
    <property type="component" value="Unassembled WGS sequence"/>
</dbReference>
<comment type="function">
    <text evidence="8">Component of the Mediator complex, a coactivator involved in the regulated transcription of nearly all RNA polymerase II-dependent genes. Mediator functions as a bridge to convey information from gene-specific regulatory proteins to the basal RNA polymerase II transcription machinery. Mediator is recruited to promoters by direct interactions with regulatory proteins and serves as a scaffold for the assembly of a functional preinitiation complex with RNA polymerase II and the general transcription factors.</text>
</comment>
<feature type="compositionally biased region" description="Polar residues" evidence="9">
    <location>
        <begin position="469"/>
        <end position="487"/>
    </location>
</feature>
<dbReference type="Gene3D" id="6.10.250.2620">
    <property type="match status" value="1"/>
</dbReference>
<evidence type="ECO:0000256" key="8">
    <source>
        <dbReference type="RuleBase" id="RU364140"/>
    </source>
</evidence>
<feature type="region of interest" description="Disordered" evidence="9">
    <location>
        <begin position="1"/>
        <end position="20"/>
    </location>
</feature>
<dbReference type="PANTHER" id="PTHR13114">
    <property type="entry name" value="MEDIATOR OF RNA POLYMERASE II TRANSCRIPTION SUBUNIT 17"/>
    <property type="match status" value="1"/>
</dbReference>
<dbReference type="STRING" id="40998.A0A2P8AE65"/>
<dbReference type="InterPro" id="IPR019313">
    <property type="entry name" value="Mediator_Med17"/>
</dbReference>
<feature type="compositionally biased region" description="Low complexity" evidence="9">
    <location>
        <begin position="444"/>
        <end position="468"/>
    </location>
</feature>
<keyword evidence="6 8" id="KW-0539">Nucleus</keyword>
<dbReference type="GO" id="GO:0006357">
    <property type="term" value="P:regulation of transcription by RNA polymerase II"/>
    <property type="evidence" value="ECO:0007669"/>
    <property type="project" value="InterPro"/>
</dbReference>
<dbReference type="Pfam" id="PF10156">
    <property type="entry name" value="Med17"/>
    <property type="match status" value="1"/>
</dbReference>
<evidence type="ECO:0000256" key="2">
    <source>
        <dbReference type="ARBA" id="ARBA00005635"/>
    </source>
</evidence>
<protein>
    <recommendedName>
        <fullName evidence="3 8">Mediator of RNA polymerase II transcription subunit 17</fullName>
    </recommendedName>
    <alternativeName>
        <fullName evidence="7 8">Mediator complex subunit 17</fullName>
    </alternativeName>
</protein>
<feature type="compositionally biased region" description="Polar residues" evidence="9">
    <location>
        <begin position="7"/>
        <end position="20"/>
    </location>
</feature>
<gene>
    <name evidence="8" type="primary">MED17</name>
    <name evidence="10" type="ORF">B9Z65_6766</name>
</gene>
<evidence type="ECO:0000256" key="1">
    <source>
        <dbReference type="ARBA" id="ARBA00004123"/>
    </source>
</evidence>
<keyword evidence="8" id="KW-0010">Activator</keyword>
<evidence type="ECO:0000256" key="5">
    <source>
        <dbReference type="ARBA" id="ARBA00023163"/>
    </source>
</evidence>
<keyword evidence="4 8" id="KW-0805">Transcription regulation</keyword>
<feature type="region of interest" description="Disordered" evidence="9">
    <location>
        <begin position="444"/>
        <end position="487"/>
    </location>
</feature>
<comment type="subunit">
    <text evidence="8">Component of the Mediator complex.</text>
</comment>
<dbReference type="GO" id="GO:0070847">
    <property type="term" value="C:core mediator complex"/>
    <property type="evidence" value="ECO:0007669"/>
    <property type="project" value="TreeGrafter"/>
</dbReference>
<evidence type="ECO:0000256" key="3">
    <source>
        <dbReference type="ARBA" id="ARBA00019610"/>
    </source>
</evidence>
<dbReference type="PANTHER" id="PTHR13114:SF7">
    <property type="entry name" value="MEDIATOR OF RNA POLYMERASE II TRANSCRIPTION SUBUNIT 17"/>
    <property type="match status" value="1"/>
</dbReference>
<keyword evidence="11" id="KW-1185">Reference proteome</keyword>
<dbReference type="OrthoDB" id="5319830at2759"/>
<comment type="similarity">
    <text evidence="2 8">Belongs to the Mediator complex subunit 17 family.</text>
</comment>
<keyword evidence="5 8" id="KW-0804">Transcription</keyword>
<dbReference type="GO" id="GO:0016592">
    <property type="term" value="C:mediator complex"/>
    <property type="evidence" value="ECO:0007669"/>
    <property type="project" value="InterPro"/>
</dbReference>
<evidence type="ECO:0000256" key="7">
    <source>
        <dbReference type="ARBA" id="ARBA00032014"/>
    </source>
</evidence>
<reference evidence="10 11" key="1">
    <citation type="submission" date="2017-05" db="EMBL/GenBank/DDBJ databases">
        <title>Draft genome sequence of Elsinoe australis.</title>
        <authorList>
            <person name="Cheng Q."/>
        </authorList>
    </citation>
    <scope>NUCLEOTIDE SEQUENCE [LARGE SCALE GENOMIC DNA]</scope>
    <source>
        <strain evidence="10 11">NL1</strain>
    </source>
</reference>
<evidence type="ECO:0000256" key="6">
    <source>
        <dbReference type="ARBA" id="ARBA00023242"/>
    </source>
</evidence>
<name>A0A2P8AE65_9PEZI</name>
<accession>A0A2P8AE65</accession>
<evidence type="ECO:0000256" key="4">
    <source>
        <dbReference type="ARBA" id="ARBA00023015"/>
    </source>
</evidence>
<dbReference type="EMBL" id="NHZQ01000016">
    <property type="protein sequence ID" value="PSK58751.1"/>
    <property type="molecule type" value="Genomic_DNA"/>
</dbReference>
<dbReference type="GO" id="GO:0003712">
    <property type="term" value="F:transcription coregulator activity"/>
    <property type="evidence" value="ECO:0007669"/>
    <property type="project" value="InterPro"/>
</dbReference>
<comment type="caution">
    <text evidence="10">The sequence shown here is derived from an EMBL/GenBank/DDBJ whole genome shotgun (WGS) entry which is preliminary data.</text>
</comment>
<feature type="region of interest" description="Disordered" evidence="9">
    <location>
        <begin position="54"/>
        <end position="87"/>
    </location>
</feature>
<organism evidence="10 11">
    <name type="scientific">Elsinoe australis</name>
    <dbReference type="NCBI Taxonomy" id="40998"/>
    <lineage>
        <taxon>Eukaryota</taxon>
        <taxon>Fungi</taxon>
        <taxon>Dikarya</taxon>
        <taxon>Ascomycota</taxon>
        <taxon>Pezizomycotina</taxon>
        <taxon>Dothideomycetes</taxon>
        <taxon>Dothideomycetidae</taxon>
        <taxon>Myriangiales</taxon>
        <taxon>Elsinoaceae</taxon>
        <taxon>Elsinoe</taxon>
    </lineage>
</organism>
<proteinExistence type="inferred from homology"/>
<sequence>MGDYTGTLPSSLQPWDQTSSAPKSFANVLGRIYAERGHFRDITESSLQDELTTTAIAGPSSPSSTSSDVEGDDGPSASKDARPRAEQLQAARREVIQHIASAQNETLLALDFVSLLLSKDLKQAESTMSPILKQSVPTGSLGMDIWKGMPEDTERLKTDELLARGKRLEGLKGAADGLSRAEERLRETVERERKYWDGLLGLREQGWSVCRIPREKGGLGVRYGFTEAMGEFRGRGLAALRMGTEGEVVLDKGLGREGKGLRVRIMRGKEVVGESRVKQTDDDEADVGKRIKMARDSLFEEELWHEAMREGRELGSYGIRLRGDTIIIPASHTEESLNETSAHETIEIDLVSTDNHYNPATPDPTANSIATALRLLLSHTYRQRLEQRSQIPPPLSANKRDRPISQIIRPLLSHLHHRSASTALQTQLSALTALLGKAQITTSTSTSSSLPSLSDTTSTKSLMSSLTTRPESTTTIDLTLPSPTASRSESFNIATTTSFSSPFYGTSFSLGASHLQREQRTTSLQELLQHVHLLVSSYLTVSAAEYFNGWSADRRGCKVVRPRGLEVRGESGEEVEVEVEQEDGDGGLELSLRVAYGAQVVRWVVAGDGEERAWCEVMGEIAARAR</sequence>
<evidence type="ECO:0000256" key="9">
    <source>
        <dbReference type="SAM" id="MobiDB-lite"/>
    </source>
</evidence>
<feature type="compositionally biased region" description="Low complexity" evidence="9">
    <location>
        <begin position="54"/>
        <end position="67"/>
    </location>
</feature>
<dbReference type="AlphaFoldDB" id="A0A2P8AE65"/>